<evidence type="ECO:0000313" key="1">
    <source>
        <dbReference type="EMBL" id="MDB6370616.1"/>
    </source>
</evidence>
<proteinExistence type="predicted"/>
<evidence type="ECO:0000313" key="2">
    <source>
        <dbReference type="Proteomes" id="UP001212996"/>
    </source>
</evidence>
<dbReference type="Proteomes" id="UP001212996">
    <property type="component" value="Unassembled WGS sequence"/>
</dbReference>
<dbReference type="AlphaFoldDB" id="A0AAW6BDF1"/>
<organism evidence="1 2">
    <name type="scientific">Photorhabdus bodei</name>
    <dbReference type="NCBI Taxonomy" id="2029681"/>
    <lineage>
        <taxon>Bacteria</taxon>
        <taxon>Pseudomonadati</taxon>
        <taxon>Pseudomonadota</taxon>
        <taxon>Gammaproteobacteria</taxon>
        <taxon>Enterobacterales</taxon>
        <taxon>Morganellaceae</taxon>
        <taxon>Photorhabdus</taxon>
    </lineage>
</organism>
<name>A0AAW6BDF1_9GAMM</name>
<accession>A0AAW6BDF1</accession>
<gene>
    <name evidence="1" type="ORF">PH362_01210</name>
</gene>
<comment type="caution">
    <text evidence="1">The sequence shown here is derived from an EMBL/GenBank/DDBJ whole genome shotgun (WGS) entry which is preliminary data.</text>
</comment>
<sequence length="49" mass="5695">MPAKWLARWEKELLAAPPDIKDEKIVKHAKVPYCLNDFFLSAFTIYSQA</sequence>
<dbReference type="EMBL" id="JAQMFO010000001">
    <property type="protein sequence ID" value="MDB6370616.1"/>
    <property type="molecule type" value="Genomic_DNA"/>
</dbReference>
<protein>
    <submittedName>
        <fullName evidence="1">Uncharacterized protein</fullName>
    </submittedName>
</protein>
<dbReference type="RefSeq" id="WP_228899819.1">
    <property type="nucleotide sequence ID" value="NZ_JAGJJQ010000008.1"/>
</dbReference>
<reference evidence="1" key="1">
    <citation type="submission" date="2023-01" db="EMBL/GenBank/DDBJ databases">
        <title>Genome sequencing of Photorhabdus bodei 09-20.</title>
        <authorList>
            <person name="Kalindamar S."/>
            <person name="Kumru S."/>
        </authorList>
    </citation>
    <scope>NUCLEOTIDE SEQUENCE</scope>
    <source>
        <strain evidence="1">09-20</strain>
    </source>
</reference>